<keyword evidence="2" id="KW-1185">Reference proteome</keyword>
<name>A0ACC0J1Z1_9ERIC</name>
<protein>
    <submittedName>
        <fullName evidence="1">Uncharacterized protein</fullName>
    </submittedName>
</protein>
<comment type="caution">
    <text evidence="1">The sequence shown here is derived from an EMBL/GenBank/DDBJ whole genome shotgun (WGS) entry which is preliminary data.</text>
</comment>
<sequence length="685" mass="77507">MQHSQLCRLIDESLCPFTGDQFAVCLTKETEKNLLIVLSQLLRQIQLWTHDFDSDSDNGMVVKLPVCNNKCSVGSHCDDQNCLTKIVGDLILLLLIQSQYVQHLAGNILVAISDYIVASGGNWDEFMQSLCVCLELLISNALLHSLVRASTKALVSKHDSSSVIIALKSKLKNANWSSVACIIRVLRNILKCLKQDIDDQLLKVYLNSISYCLASVPWDSMDEVHVGQNGDALRKSSEDAFHAKAVELESSIVFRGTLVQLFCSLLNQSGWMEAAGGTLNKHPVICEISNLIPRLLTWCLCDGDSNNMCMSVYFRHKMLMLMVRLSFQIHLEYSLLVSWLQLMHEYFEDLLMQPMTQLESDQEDILEGSPFLVSVSDARIHNMTSRHLQRLAVFLFLRCSFSLVGLRDKTAGQCGCANLKSCLKSDSSSDLECYSRKKGLSELYGWLQGHLPAEMFIGCKFYSERCTSFSLSFLGLFIHEDDILFEVLLQLFHVSFGGKQQVCQDRCDDMLFHVSNLFNPIHLFHLFLAELHYDHQVLLDYLISKDTGAKAAEYLLRSLRVVCYSWNVFVEFSAEGKVTNVRDIHKSSGKKRKVLVDDSLIEGHLTSSSMKSKGIPLSLGKQCQKDLRHGSKHCRTTRLPFENAKDCLLSLKKSLQNLHKKSLFPYNPQVLLQRLTGFQELCLKQ</sequence>
<dbReference type="Proteomes" id="UP001060215">
    <property type="component" value="Chromosome 1"/>
</dbReference>
<organism evidence="1 2">
    <name type="scientific">Camellia lanceoleosa</name>
    <dbReference type="NCBI Taxonomy" id="1840588"/>
    <lineage>
        <taxon>Eukaryota</taxon>
        <taxon>Viridiplantae</taxon>
        <taxon>Streptophyta</taxon>
        <taxon>Embryophyta</taxon>
        <taxon>Tracheophyta</taxon>
        <taxon>Spermatophyta</taxon>
        <taxon>Magnoliopsida</taxon>
        <taxon>eudicotyledons</taxon>
        <taxon>Gunneridae</taxon>
        <taxon>Pentapetalae</taxon>
        <taxon>asterids</taxon>
        <taxon>Ericales</taxon>
        <taxon>Theaceae</taxon>
        <taxon>Camellia</taxon>
    </lineage>
</organism>
<dbReference type="EMBL" id="CM045758">
    <property type="protein sequence ID" value="KAI8030231.1"/>
    <property type="molecule type" value="Genomic_DNA"/>
</dbReference>
<evidence type="ECO:0000313" key="2">
    <source>
        <dbReference type="Proteomes" id="UP001060215"/>
    </source>
</evidence>
<accession>A0ACC0J1Z1</accession>
<gene>
    <name evidence="1" type="ORF">LOK49_LG01G03379</name>
</gene>
<evidence type="ECO:0000313" key="1">
    <source>
        <dbReference type="EMBL" id="KAI8030231.1"/>
    </source>
</evidence>
<reference evidence="1 2" key="1">
    <citation type="journal article" date="2022" name="Plant J.">
        <title>Chromosome-level genome of Camellia lanceoleosa provides a valuable resource for understanding genome evolution and self-incompatibility.</title>
        <authorList>
            <person name="Gong W."/>
            <person name="Xiao S."/>
            <person name="Wang L."/>
            <person name="Liao Z."/>
            <person name="Chang Y."/>
            <person name="Mo W."/>
            <person name="Hu G."/>
            <person name="Li W."/>
            <person name="Zhao G."/>
            <person name="Zhu H."/>
            <person name="Hu X."/>
            <person name="Ji K."/>
            <person name="Xiang X."/>
            <person name="Song Q."/>
            <person name="Yuan D."/>
            <person name="Jin S."/>
            <person name="Zhang L."/>
        </authorList>
    </citation>
    <scope>NUCLEOTIDE SEQUENCE [LARGE SCALE GENOMIC DNA]</scope>
    <source>
        <strain evidence="1">SQ_2022a</strain>
    </source>
</reference>
<proteinExistence type="predicted"/>